<dbReference type="Pfam" id="PF02595">
    <property type="entry name" value="Gly_kinase"/>
    <property type="match status" value="1"/>
</dbReference>
<keyword evidence="5" id="KW-1185">Reference proteome</keyword>
<dbReference type="AlphaFoldDB" id="A0A375I340"/>
<organism evidence="4 5">
    <name type="scientific">Propionibacterium ruminifibrarum</name>
    <dbReference type="NCBI Taxonomy" id="1962131"/>
    <lineage>
        <taxon>Bacteria</taxon>
        <taxon>Bacillati</taxon>
        <taxon>Actinomycetota</taxon>
        <taxon>Actinomycetes</taxon>
        <taxon>Propionibacteriales</taxon>
        <taxon>Propionibacteriaceae</taxon>
        <taxon>Propionibacterium</taxon>
    </lineage>
</organism>
<dbReference type="EMBL" id="OMOH01000011">
    <property type="protein sequence ID" value="SPF69262.1"/>
    <property type="molecule type" value="Genomic_DNA"/>
</dbReference>
<gene>
    <name evidence="4" type="ORF">PROPJV5_2217</name>
</gene>
<keyword evidence="3 4" id="KW-0418">Kinase</keyword>
<dbReference type="EC" id="2.7.1.31" evidence="4"/>
<keyword evidence="2 4" id="KW-0808">Transferase</keyword>
<name>A0A375I340_9ACTN</name>
<evidence type="ECO:0000313" key="5">
    <source>
        <dbReference type="Proteomes" id="UP000265962"/>
    </source>
</evidence>
<evidence type="ECO:0000256" key="1">
    <source>
        <dbReference type="ARBA" id="ARBA00006284"/>
    </source>
</evidence>
<dbReference type="Gene3D" id="3.40.50.10350">
    <property type="entry name" value="Glycerate kinase, domain 1"/>
    <property type="match status" value="1"/>
</dbReference>
<comment type="similarity">
    <text evidence="1">Belongs to the glycerate kinase type-1 family.</text>
</comment>
<protein>
    <submittedName>
        <fullName evidence="4">Glycerate 3-kinase</fullName>
        <ecNumber evidence="4">2.7.1.31</ecNumber>
    </submittedName>
</protein>
<dbReference type="GO" id="GO:0008887">
    <property type="term" value="F:glycerate kinase activity"/>
    <property type="evidence" value="ECO:0007669"/>
    <property type="project" value="UniProtKB-EC"/>
</dbReference>
<evidence type="ECO:0000256" key="2">
    <source>
        <dbReference type="ARBA" id="ARBA00022679"/>
    </source>
</evidence>
<dbReference type="GO" id="GO:0031388">
    <property type="term" value="P:organic acid phosphorylation"/>
    <property type="evidence" value="ECO:0007669"/>
    <property type="project" value="InterPro"/>
</dbReference>
<dbReference type="InterPro" id="IPR018197">
    <property type="entry name" value="Glycerate_kinase_RE-like"/>
</dbReference>
<evidence type="ECO:0000313" key="4">
    <source>
        <dbReference type="EMBL" id="SPF69262.1"/>
    </source>
</evidence>
<proteinExistence type="inferred from homology"/>
<dbReference type="Gene3D" id="3.90.1510.10">
    <property type="entry name" value="Glycerate kinase, domain 2"/>
    <property type="match status" value="1"/>
</dbReference>
<sequence>MAGFDAWRAGARVGRAWRTVGADVALVPLAEMGPGWQQAKENLAGPDNTLFIPLDGRDHDSGPMLLSFLSGGGPSTLVDAVGTGRAASGVDLLDIDRVRDHLAERPLIGLCRSGEQDTVLAGAQGLAGRRVDLPLRERLALDRMLRAWADLLAASSSDPSGPADGATLAATPGSGAGGGAGAVVQALGGRVLTGPQALGEIADLDRTIAAADLVVTCCEDFDVDAWGGPVVEYVVQRAAAAGRPVVVITATNHVNLTGQRRNGVEAVHAIGTGDITDACLTFAQSWFW</sequence>
<reference evidence="5" key="1">
    <citation type="submission" date="2018-02" db="EMBL/GenBank/DDBJ databases">
        <authorList>
            <person name="Hornung B."/>
        </authorList>
    </citation>
    <scope>NUCLEOTIDE SEQUENCE [LARGE SCALE GENOMIC DNA]</scope>
</reference>
<dbReference type="InterPro" id="IPR036129">
    <property type="entry name" value="Glycerate_kinase_sf"/>
</dbReference>
<dbReference type="PANTHER" id="PTHR21599">
    <property type="entry name" value="GLYCERATE KINASE"/>
    <property type="match status" value="1"/>
</dbReference>
<dbReference type="PANTHER" id="PTHR21599:SF0">
    <property type="entry name" value="GLYCERATE KINASE"/>
    <property type="match status" value="1"/>
</dbReference>
<dbReference type="InterPro" id="IPR018193">
    <property type="entry name" value="Glyc_kinase_flavodox-like_fold"/>
</dbReference>
<dbReference type="InterPro" id="IPR004381">
    <property type="entry name" value="Glycerate_kinase"/>
</dbReference>
<accession>A0A375I340</accession>
<dbReference type="SUPFAM" id="SSF110738">
    <property type="entry name" value="Glycerate kinase I"/>
    <property type="match status" value="1"/>
</dbReference>
<evidence type="ECO:0000256" key="3">
    <source>
        <dbReference type="ARBA" id="ARBA00022777"/>
    </source>
</evidence>
<dbReference type="Proteomes" id="UP000265962">
    <property type="component" value="Unassembled WGS sequence"/>
</dbReference>